<proteinExistence type="predicted"/>
<protein>
    <submittedName>
        <fullName evidence="1">Uncharacterized protein</fullName>
    </submittedName>
</protein>
<accession>A0A4Y2FXZ9</accession>
<dbReference type="EMBL" id="BGPR01001098">
    <property type="protein sequence ID" value="GBM45376.1"/>
    <property type="molecule type" value="Genomic_DNA"/>
</dbReference>
<gene>
    <name evidence="1" type="ORF">AVEN_270688_1</name>
</gene>
<dbReference type="AlphaFoldDB" id="A0A4Y2FXZ9"/>
<reference evidence="1 2" key="1">
    <citation type="journal article" date="2019" name="Sci. Rep.">
        <title>Orb-weaving spider Araneus ventricosus genome elucidates the spidroin gene catalogue.</title>
        <authorList>
            <person name="Kono N."/>
            <person name="Nakamura H."/>
            <person name="Ohtoshi R."/>
            <person name="Moran D.A.P."/>
            <person name="Shinohara A."/>
            <person name="Yoshida Y."/>
            <person name="Fujiwara M."/>
            <person name="Mori M."/>
            <person name="Tomita M."/>
            <person name="Arakawa K."/>
        </authorList>
    </citation>
    <scope>NUCLEOTIDE SEQUENCE [LARGE SCALE GENOMIC DNA]</scope>
</reference>
<sequence length="105" mass="11132">MYDATVSNAFFSLIALEDYCFAVTSSSDKLSSATSCCETQCNSISSSVISSGCALPQAHQCSWLSISFLSTSSPLVLAKGTITLIIDSTGHIRQHFPTKAASKQK</sequence>
<dbReference type="Proteomes" id="UP000499080">
    <property type="component" value="Unassembled WGS sequence"/>
</dbReference>
<evidence type="ECO:0000313" key="2">
    <source>
        <dbReference type="Proteomes" id="UP000499080"/>
    </source>
</evidence>
<keyword evidence="2" id="KW-1185">Reference proteome</keyword>
<comment type="caution">
    <text evidence="1">The sequence shown here is derived from an EMBL/GenBank/DDBJ whole genome shotgun (WGS) entry which is preliminary data.</text>
</comment>
<organism evidence="1 2">
    <name type="scientific">Araneus ventricosus</name>
    <name type="common">Orbweaver spider</name>
    <name type="synonym">Epeira ventricosa</name>
    <dbReference type="NCBI Taxonomy" id="182803"/>
    <lineage>
        <taxon>Eukaryota</taxon>
        <taxon>Metazoa</taxon>
        <taxon>Ecdysozoa</taxon>
        <taxon>Arthropoda</taxon>
        <taxon>Chelicerata</taxon>
        <taxon>Arachnida</taxon>
        <taxon>Araneae</taxon>
        <taxon>Araneomorphae</taxon>
        <taxon>Entelegynae</taxon>
        <taxon>Araneoidea</taxon>
        <taxon>Araneidae</taxon>
        <taxon>Araneus</taxon>
    </lineage>
</organism>
<name>A0A4Y2FXZ9_ARAVE</name>
<evidence type="ECO:0000313" key="1">
    <source>
        <dbReference type="EMBL" id="GBM45376.1"/>
    </source>
</evidence>